<keyword evidence="3" id="KW-1185">Reference proteome</keyword>
<feature type="compositionally biased region" description="Basic residues" evidence="1">
    <location>
        <begin position="78"/>
        <end position="91"/>
    </location>
</feature>
<feature type="region of interest" description="Disordered" evidence="1">
    <location>
        <begin position="1"/>
        <end position="125"/>
    </location>
</feature>
<reference evidence="2 3" key="1">
    <citation type="journal article" date="2019" name="Nat. Plants">
        <title>Genome sequencing of Musa balbisiana reveals subgenome evolution and function divergence in polyploid bananas.</title>
        <authorList>
            <person name="Yao X."/>
        </authorList>
    </citation>
    <scope>NUCLEOTIDE SEQUENCE [LARGE SCALE GENOMIC DNA]</scope>
    <source>
        <strain evidence="3">cv. DH-PKW</strain>
        <tissue evidence="2">Leaves</tissue>
    </source>
</reference>
<gene>
    <name evidence="2" type="ORF">C4D60_Mb00t00620</name>
</gene>
<sequence length="125" mass="13431">MSRRARRSPQNPGREPGRSGRRDGGSPSESVSPRELRKGIGLKFPSRDAAADDNVRKSGDAGGGPGKSYLFCLTARPPWKRLSRSGRKSAARRAASGAPPAALENPEDRVPPAPGRTHNRIRSPR</sequence>
<evidence type="ECO:0000313" key="3">
    <source>
        <dbReference type="Proteomes" id="UP000317650"/>
    </source>
</evidence>
<dbReference type="Proteomes" id="UP000317650">
    <property type="component" value="Unassembled WGS sequence"/>
</dbReference>
<protein>
    <submittedName>
        <fullName evidence="2">Uncharacterized protein</fullName>
    </submittedName>
</protein>
<evidence type="ECO:0000256" key="1">
    <source>
        <dbReference type="SAM" id="MobiDB-lite"/>
    </source>
</evidence>
<feature type="compositionally biased region" description="Low complexity" evidence="1">
    <location>
        <begin position="92"/>
        <end position="103"/>
    </location>
</feature>
<proteinExistence type="predicted"/>
<feature type="compositionally biased region" description="Basic and acidic residues" evidence="1">
    <location>
        <begin position="15"/>
        <end position="24"/>
    </location>
</feature>
<dbReference type="AlphaFoldDB" id="A0A4S8I4V2"/>
<name>A0A4S8I4V2_MUSBA</name>
<feature type="compositionally biased region" description="Basic and acidic residues" evidence="1">
    <location>
        <begin position="45"/>
        <end position="59"/>
    </location>
</feature>
<evidence type="ECO:0000313" key="2">
    <source>
        <dbReference type="EMBL" id="THU42870.1"/>
    </source>
</evidence>
<organism evidence="2 3">
    <name type="scientific">Musa balbisiana</name>
    <name type="common">Banana</name>
    <dbReference type="NCBI Taxonomy" id="52838"/>
    <lineage>
        <taxon>Eukaryota</taxon>
        <taxon>Viridiplantae</taxon>
        <taxon>Streptophyta</taxon>
        <taxon>Embryophyta</taxon>
        <taxon>Tracheophyta</taxon>
        <taxon>Spermatophyta</taxon>
        <taxon>Magnoliopsida</taxon>
        <taxon>Liliopsida</taxon>
        <taxon>Zingiberales</taxon>
        <taxon>Musaceae</taxon>
        <taxon>Musa</taxon>
    </lineage>
</organism>
<comment type="caution">
    <text evidence="2">The sequence shown here is derived from an EMBL/GenBank/DDBJ whole genome shotgun (WGS) entry which is preliminary data.</text>
</comment>
<accession>A0A4S8I4V2</accession>
<dbReference type="EMBL" id="PYDT01000268">
    <property type="protein sequence ID" value="THU42870.1"/>
    <property type="molecule type" value="Genomic_DNA"/>
</dbReference>